<dbReference type="InterPro" id="IPR055348">
    <property type="entry name" value="DctQ"/>
</dbReference>
<evidence type="ECO:0000259" key="10">
    <source>
        <dbReference type="Pfam" id="PF04290"/>
    </source>
</evidence>
<dbReference type="InterPro" id="IPR007387">
    <property type="entry name" value="TRAP_DctQ"/>
</dbReference>
<keyword evidence="2" id="KW-0813">Transport</keyword>
<keyword evidence="3" id="KW-1003">Cell membrane</keyword>
<feature type="transmembrane region" description="Helical" evidence="9">
    <location>
        <begin position="85"/>
        <end position="109"/>
    </location>
</feature>
<dbReference type="GO" id="GO:0022857">
    <property type="term" value="F:transmembrane transporter activity"/>
    <property type="evidence" value="ECO:0007669"/>
    <property type="project" value="TreeGrafter"/>
</dbReference>
<comment type="similarity">
    <text evidence="8">Belongs to the TRAP transporter small permease family.</text>
</comment>
<accession>A0A2N3I430</accession>
<feature type="domain" description="Tripartite ATP-independent periplasmic transporters DctQ component" evidence="10">
    <location>
        <begin position="23"/>
        <end position="151"/>
    </location>
</feature>
<dbReference type="EMBL" id="MVDD01000002">
    <property type="protein sequence ID" value="PKQ65056.1"/>
    <property type="molecule type" value="Genomic_DNA"/>
</dbReference>
<dbReference type="AlphaFoldDB" id="A0A2N3I430"/>
<evidence type="ECO:0000256" key="5">
    <source>
        <dbReference type="ARBA" id="ARBA00022692"/>
    </source>
</evidence>
<feature type="transmembrane region" description="Helical" evidence="9">
    <location>
        <begin position="46"/>
        <end position="64"/>
    </location>
</feature>
<evidence type="ECO:0000256" key="9">
    <source>
        <dbReference type="SAM" id="Phobius"/>
    </source>
</evidence>
<reference evidence="11 12" key="1">
    <citation type="journal article" date="2017" name="Front. Microbiol.">
        <title>Labilibaculum manganireducens gen. nov., sp. nov. and Labilibaculum filiforme sp. nov., Novel Bacteroidetes Isolated from Subsurface Sediments of the Baltic Sea.</title>
        <authorList>
            <person name="Vandieken V."/>
            <person name="Marshall I.P."/>
            <person name="Niemann H."/>
            <person name="Engelen B."/>
            <person name="Cypionka H."/>
        </authorList>
    </citation>
    <scope>NUCLEOTIDE SEQUENCE [LARGE SCALE GENOMIC DNA]</scope>
    <source>
        <strain evidence="11 12">59.16B</strain>
    </source>
</reference>
<dbReference type="RefSeq" id="WP_101260165.1">
    <property type="nucleotide sequence ID" value="NZ_MVDD01000002.1"/>
</dbReference>
<proteinExistence type="inferred from homology"/>
<evidence type="ECO:0000256" key="4">
    <source>
        <dbReference type="ARBA" id="ARBA00022519"/>
    </source>
</evidence>
<evidence type="ECO:0000256" key="7">
    <source>
        <dbReference type="ARBA" id="ARBA00023136"/>
    </source>
</evidence>
<dbReference type="GO" id="GO:0015740">
    <property type="term" value="P:C4-dicarboxylate transport"/>
    <property type="evidence" value="ECO:0007669"/>
    <property type="project" value="TreeGrafter"/>
</dbReference>
<comment type="subcellular location">
    <subcellularLocation>
        <location evidence="1">Cell inner membrane</location>
        <topology evidence="1">Multi-pass membrane protein</topology>
    </subcellularLocation>
</comment>
<sequence length="157" mass="17540">MTFKNQLDRILEKLLISLMCILVLDVLWQVLSRYILASPSSFTDELAGFLLIWVGLLGAAYVAGQKQHLAIDLLLQKSAPAKQKHLLRFINVCIALFALGVMIIGGSWLVITRFQFEVSSAALQIPLGYIYLVLPLSGLITLYYSIVFIVEPSEELK</sequence>
<evidence type="ECO:0000256" key="2">
    <source>
        <dbReference type="ARBA" id="ARBA00022448"/>
    </source>
</evidence>
<keyword evidence="12" id="KW-1185">Reference proteome</keyword>
<protein>
    <submittedName>
        <fullName evidence="11">C4-dicarboxylate ABC transporter permease</fullName>
    </submittedName>
</protein>
<dbReference type="GO" id="GO:0005886">
    <property type="term" value="C:plasma membrane"/>
    <property type="evidence" value="ECO:0007669"/>
    <property type="project" value="UniProtKB-SubCell"/>
</dbReference>
<comment type="caution">
    <text evidence="11">The sequence shown here is derived from an EMBL/GenBank/DDBJ whole genome shotgun (WGS) entry which is preliminary data.</text>
</comment>
<name>A0A2N3I430_9BACT</name>
<evidence type="ECO:0000313" key="12">
    <source>
        <dbReference type="Proteomes" id="UP000233535"/>
    </source>
</evidence>
<evidence type="ECO:0000313" key="11">
    <source>
        <dbReference type="EMBL" id="PKQ65056.1"/>
    </source>
</evidence>
<evidence type="ECO:0000256" key="1">
    <source>
        <dbReference type="ARBA" id="ARBA00004429"/>
    </source>
</evidence>
<evidence type="ECO:0000256" key="6">
    <source>
        <dbReference type="ARBA" id="ARBA00022989"/>
    </source>
</evidence>
<gene>
    <name evidence="11" type="ORF">BZG02_04280</name>
</gene>
<feature type="transmembrane region" description="Helical" evidence="9">
    <location>
        <begin position="129"/>
        <end position="150"/>
    </location>
</feature>
<evidence type="ECO:0000256" key="3">
    <source>
        <dbReference type="ARBA" id="ARBA00022475"/>
    </source>
</evidence>
<organism evidence="11 12">
    <name type="scientific">Labilibaculum filiforme</name>
    <dbReference type="NCBI Taxonomy" id="1940526"/>
    <lineage>
        <taxon>Bacteria</taxon>
        <taxon>Pseudomonadati</taxon>
        <taxon>Bacteroidota</taxon>
        <taxon>Bacteroidia</taxon>
        <taxon>Marinilabiliales</taxon>
        <taxon>Marinifilaceae</taxon>
        <taxon>Labilibaculum</taxon>
    </lineage>
</organism>
<keyword evidence="6 9" id="KW-1133">Transmembrane helix</keyword>
<evidence type="ECO:0000256" key="8">
    <source>
        <dbReference type="ARBA" id="ARBA00038436"/>
    </source>
</evidence>
<dbReference type="OrthoDB" id="9815614at2"/>
<keyword evidence="7 9" id="KW-0472">Membrane</keyword>
<keyword evidence="5 9" id="KW-0812">Transmembrane</keyword>
<dbReference type="PANTHER" id="PTHR35011:SF2">
    <property type="entry name" value="2,3-DIKETO-L-GULONATE TRAP TRANSPORTER SMALL PERMEASE PROTEIN YIAM"/>
    <property type="match status" value="1"/>
</dbReference>
<dbReference type="Pfam" id="PF04290">
    <property type="entry name" value="DctQ"/>
    <property type="match status" value="1"/>
</dbReference>
<feature type="transmembrane region" description="Helical" evidence="9">
    <location>
        <begin position="12"/>
        <end position="31"/>
    </location>
</feature>
<keyword evidence="4" id="KW-0997">Cell inner membrane</keyword>
<dbReference type="PANTHER" id="PTHR35011">
    <property type="entry name" value="2,3-DIKETO-L-GULONATE TRAP TRANSPORTER SMALL PERMEASE PROTEIN YIAM"/>
    <property type="match status" value="1"/>
</dbReference>
<dbReference type="Proteomes" id="UP000233535">
    <property type="component" value="Unassembled WGS sequence"/>
</dbReference>